<proteinExistence type="predicted"/>
<feature type="compositionally biased region" description="Basic and acidic residues" evidence="4">
    <location>
        <begin position="139"/>
        <end position="150"/>
    </location>
</feature>
<feature type="compositionally biased region" description="Basic and acidic residues" evidence="4">
    <location>
        <begin position="75"/>
        <end position="94"/>
    </location>
</feature>
<dbReference type="PROSITE" id="PS50088">
    <property type="entry name" value="ANK_REPEAT"/>
    <property type="match status" value="3"/>
</dbReference>
<evidence type="ECO:0000313" key="6">
    <source>
        <dbReference type="Proteomes" id="UP001374579"/>
    </source>
</evidence>
<dbReference type="Pfam" id="PF12796">
    <property type="entry name" value="Ank_2"/>
    <property type="match status" value="4"/>
</dbReference>
<dbReference type="InterPro" id="IPR036770">
    <property type="entry name" value="Ankyrin_rpt-contain_sf"/>
</dbReference>
<organism evidence="5 6">
    <name type="scientific">Littorina saxatilis</name>
    <dbReference type="NCBI Taxonomy" id="31220"/>
    <lineage>
        <taxon>Eukaryota</taxon>
        <taxon>Metazoa</taxon>
        <taxon>Spiralia</taxon>
        <taxon>Lophotrochozoa</taxon>
        <taxon>Mollusca</taxon>
        <taxon>Gastropoda</taxon>
        <taxon>Caenogastropoda</taxon>
        <taxon>Littorinimorpha</taxon>
        <taxon>Littorinoidea</taxon>
        <taxon>Littorinidae</taxon>
        <taxon>Littorina</taxon>
    </lineage>
</organism>
<dbReference type="PANTHER" id="PTHR24198">
    <property type="entry name" value="ANKYRIN REPEAT AND PROTEIN KINASE DOMAIN-CONTAINING PROTEIN"/>
    <property type="match status" value="1"/>
</dbReference>
<name>A0AAN9C368_9CAEN</name>
<feature type="repeat" description="ANK" evidence="3">
    <location>
        <begin position="233"/>
        <end position="255"/>
    </location>
</feature>
<evidence type="ECO:0000256" key="1">
    <source>
        <dbReference type="ARBA" id="ARBA00022737"/>
    </source>
</evidence>
<dbReference type="PANTHER" id="PTHR24198:SF165">
    <property type="entry name" value="ANKYRIN REPEAT-CONTAINING PROTEIN-RELATED"/>
    <property type="match status" value="1"/>
</dbReference>
<dbReference type="Gene3D" id="1.25.40.20">
    <property type="entry name" value="Ankyrin repeat-containing domain"/>
    <property type="match status" value="3"/>
</dbReference>
<evidence type="ECO:0000256" key="4">
    <source>
        <dbReference type="SAM" id="MobiDB-lite"/>
    </source>
</evidence>
<protein>
    <submittedName>
        <fullName evidence="5">Uncharacterized protein</fullName>
    </submittedName>
</protein>
<evidence type="ECO:0000313" key="5">
    <source>
        <dbReference type="EMBL" id="KAK7113575.1"/>
    </source>
</evidence>
<dbReference type="SMART" id="SM00248">
    <property type="entry name" value="ANK"/>
    <property type="match status" value="10"/>
</dbReference>
<evidence type="ECO:0000256" key="2">
    <source>
        <dbReference type="ARBA" id="ARBA00023043"/>
    </source>
</evidence>
<gene>
    <name evidence="5" type="ORF">V1264_012838</name>
</gene>
<feature type="repeat" description="ANK" evidence="3">
    <location>
        <begin position="481"/>
        <end position="513"/>
    </location>
</feature>
<dbReference type="Proteomes" id="UP001374579">
    <property type="component" value="Unassembled WGS sequence"/>
</dbReference>
<evidence type="ECO:0000256" key="3">
    <source>
        <dbReference type="PROSITE-ProRule" id="PRU00023"/>
    </source>
</evidence>
<dbReference type="AlphaFoldDB" id="A0AAN9C368"/>
<keyword evidence="2 3" id="KW-0040">ANK repeat</keyword>
<feature type="region of interest" description="Disordered" evidence="4">
    <location>
        <begin position="36"/>
        <end position="194"/>
    </location>
</feature>
<sequence length="561" mass="61127">MPCETYTPLRKMSAPLLNVQLNAPTIRRASVCSSSMQHNSVSMKHYGPGQLVKTPSTKTRAPPPPPPSTPPPPKPSEKNQQEKKEPTKDQEKAPQETVPTVKNSKNDKKNKKNKNDKDKTYSSNNDDYADTFQPTGNRLTDRRLSSEDRKRLAKAAAQKLFANKGKSQKKNLAHSVSVKTSRPPAPPRRASSAGKEVSRDFLTLACYNAVATGQIGLLKALQKTGRAPLVDKQGNTPLHVAAKCGQLKCLRWLMQFCNVPLMAKNARGETCAHVAALHGNLKCLQTIFAEPKELASKLAAAAERDNAGMTCLHLATMGNRDSVVSWLAEAFGKDLCLVKSMDGILAIHLATASGNKACTDVLIQACAQSVNMRDVFGATPVFYASQEGQLDILKYLVEEADGSLELVACEGMTPLLMAAETGQLDIMKFLVEKQGKNALMATTHDGANAFHYAAGNGNGAILRYLLESPDRRELLFVADMFDRTPAHDAAENGHVECLQLLVEAGVSLYLPDQDGETALSMAMRSINPQCVMFARALYEAAVEKCNQSKSFKSKYWRQVLA</sequence>
<dbReference type="EMBL" id="JBAMIC010000002">
    <property type="protein sequence ID" value="KAK7113575.1"/>
    <property type="molecule type" value="Genomic_DNA"/>
</dbReference>
<feature type="compositionally biased region" description="Low complexity" evidence="4">
    <location>
        <begin position="154"/>
        <end position="164"/>
    </location>
</feature>
<dbReference type="SUPFAM" id="SSF48403">
    <property type="entry name" value="Ankyrin repeat"/>
    <property type="match status" value="1"/>
</dbReference>
<keyword evidence="6" id="KW-1185">Reference proteome</keyword>
<comment type="caution">
    <text evidence="5">The sequence shown here is derived from an EMBL/GenBank/DDBJ whole genome shotgun (WGS) entry which is preliminary data.</text>
</comment>
<accession>A0AAN9C368</accession>
<reference evidence="5 6" key="1">
    <citation type="submission" date="2024-02" db="EMBL/GenBank/DDBJ databases">
        <title>Chromosome-scale genome assembly of the rough periwinkle Littorina saxatilis.</title>
        <authorList>
            <person name="De Jode A."/>
            <person name="Faria R."/>
            <person name="Formenti G."/>
            <person name="Sims Y."/>
            <person name="Smith T.P."/>
            <person name="Tracey A."/>
            <person name="Wood J.M.D."/>
            <person name="Zagrodzka Z.B."/>
            <person name="Johannesson K."/>
            <person name="Butlin R.K."/>
            <person name="Leder E.H."/>
        </authorList>
    </citation>
    <scope>NUCLEOTIDE SEQUENCE [LARGE SCALE GENOMIC DNA]</scope>
    <source>
        <strain evidence="5">Snail1</strain>
        <tissue evidence="5">Muscle</tissue>
    </source>
</reference>
<feature type="compositionally biased region" description="Pro residues" evidence="4">
    <location>
        <begin position="61"/>
        <end position="74"/>
    </location>
</feature>
<dbReference type="InterPro" id="IPR002110">
    <property type="entry name" value="Ankyrin_rpt"/>
</dbReference>
<dbReference type="PROSITE" id="PS50297">
    <property type="entry name" value="ANK_REP_REGION"/>
    <property type="match status" value="3"/>
</dbReference>
<keyword evidence="1" id="KW-0677">Repeat</keyword>
<feature type="repeat" description="ANK" evidence="3">
    <location>
        <begin position="410"/>
        <end position="433"/>
    </location>
</feature>